<keyword evidence="1" id="KW-0812">Transmembrane</keyword>
<dbReference type="Proteomes" id="UP000741863">
    <property type="component" value="Unassembled WGS sequence"/>
</dbReference>
<feature type="transmembrane region" description="Helical" evidence="1">
    <location>
        <begin position="250"/>
        <end position="273"/>
    </location>
</feature>
<feature type="transmembrane region" description="Helical" evidence="1">
    <location>
        <begin position="20"/>
        <end position="40"/>
    </location>
</feature>
<feature type="transmembrane region" description="Helical" evidence="1">
    <location>
        <begin position="285"/>
        <end position="314"/>
    </location>
</feature>
<dbReference type="EMBL" id="JAFBEC010000011">
    <property type="protein sequence ID" value="MBM7634329.1"/>
    <property type="molecule type" value="Genomic_DNA"/>
</dbReference>
<proteinExistence type="predicted"/>
<evidence type="ECO:0000313" key="2">
    <source>
        <dbReference type="EMBL" id="MBM7634329.1"/>
    </source>
</evidence>
<dbReference type="PANTHER" id="PTHR43471:SF3">
    <property type="entry name" value="ABC TRANSPORTER PERMEASE PROTEIN NATB"/>
    <property type="match status" value="1"/>
</dbReference>
<accession>A0ABS2PFW8</accession>
<evidence type="ECO:0000256" key="1">
    <source>
        <dbReference type="SAM" id="Phobius"/>
    </source>
</evidence>
<keyword evidence="1" id="KW-1133">Transmembrane helix</keyword>
<feature type="transmembrane region" description="Helical" evidence="1">
    <location>
        <begin position="160"/>
        <end position="183"/>
    </location>
</feature>
<protein>
    <submittedName>
        <fullName evidence="2">Sodium transport system permease protein</fullName>
    </submittedName>
</protein>
<feature type="transmembrane region" description="Helical" evidence="1">
    <location>
        <begin position="334"/>
        <end position="354"/>
    </location>
</feature>
<dbReference type="RefSeq" id="WP_204699082.1">
    <property type="nucleotide sequence ID" value="NZ_JAFBEC010000011.1"/>
</dbReference>
<sequence>MMTMILKEMKDTYRDRRTVFFTTAIPMISVFALVFFFSFFNTSDVHIGIDENIDAGLIESFQEEQQEHWHLTVSDTINEELLDGAYDFAIVLEGNTLTARGDFGNSGMRAAQQLMEMWIDYERESLDAWVTSQGIEENGPSIYEWDRDFLGEGGDGSMGFMLAFIFLLTVAAGGLPAAADMFAGEKEKRTMEPLLMIPLSRARIFFAKSMVVFLYTILSSLLSVVLVIVLMMIYFTEVEQILAAVPLSKYILLFLAVVAFSALNSALLVWFSLLTDSYKDMQNLFSPVSIVWMIGPFVAMIVPATAWSSWMLLIPPINITLVVFDFAGANVLTLGDYVLTISSTMLIVSVIYMITNRMFKKDKYALGHS</sequence>
<gene>
    <name evidence="2" type="ORF">JOD17_003431</name>
</gene>
<name>A0ABS2PFW8_9BACL</name>
<evidence type="ECO:0000313" key="3">
    <source>
        <dbReference type="Proteomes" id="UP000741863"/>
    </source>
</evidence>
<keyword evidence="3" id="KW-1185">Reference proteome</keyword>
<reference evidence="2 3" key="1">
    <citation type="submission" date="2021-01" db="EMBL/GenBank/DDBJ databases">
        <title>Genomic Encyclopedia of Type Strains, Phase IV (KMG-IV): sequencing the most valuable type-strain genomes for metagenomic binning, comparative biology and taxonomic classification.</title>
        <authorList>
            <person name="Goeker M."/>
        </authorList>
    </citation>
    <scope>NUCLEOTIDE SEQUENCE [LARGE SCALE GENOMIC DNA]</scope>
    <source>
        <strain evidence="2 3">DSM 25540</strain>
    </source>
</reference>
<comment type="caution">
    <text evidence="2">The sequence shown here is derived from an EMBL/GenBank/DDBJ whole genome shotgun (WGS) entry which is preliminary data.</text>
</comment>
<dbReference type="PANTHER" id="PTHR43471">
    <property type="entry name" value="ABC TRANSPORTER PERMEASE"/>
    <property type="match status" value="1"/>
</dbReference>
<feature type="transmembrane region" description="Helical" evidence="1">
    <location>
        <begin position="204"/>
        <end position="235"/>
    </location>
</feature>
<keyword evidence="1" id="KW-0472">Membrane</keyword>
<dbReference type="Pfam" id="PF12679">
    <property type="entry name" value="ABC2_membrane_2"/>
    <property type="match status" value="1"/>
</dbReference>
<organism evidence="2 3">
    <name type="scientific">Geomicrobium sediminis</name>
    <dbReference type="NCBI Taxonomy" id="1347788"/>
    <lineage>
        <taxon>Bacteria</taxon>
        <taxon>Bacillati</taxon>
        <taxon>Bacillota</taxon>
        <taxon>Bacilli</taxon>
        <taxon>Bacillales</taxon>
        <taxon>Geomicrobium</taxon>
    </lineage>
</organism>